<organism evidence="3 4">
    <name type="scientific">Opacimonas viscosa</name>
    <dbReference type="NCBI Taxonomy" id="2961944"/>
    <lineage>
        <taxon>Bacteria</taxon>
        <taxon>Pseudomonadati</taxon>
        <taxon>Pseudomonadota</taxon>
        <taxon>Gammaproteobacteria</taxon>
        <taxon>Alteromonadales</taxon>
        <taxon>Alteromonadaceae</taxon>
        <taxon>Opacimonas</taxon>
    </lineage>
</organism>
<dbReference type="EMBL" id="JANATA010000031">
    <property type="protein sequence ID" value="MCP3429701.1"/>
    <property type="molecule type" value="Genomic_DNA"/>
</dbReference>
<protein>
    <submittedName>
        <fullName evidence="3">Class II aldolase/adducin family protein</fullName>
    </submittedName>
</protein>
<dbReference type="SMART" id="SM01007">
    <property type="entry name" value="Aldolase_II"/>
    <property type="match status" value="1"/>
</dbReference>
<gene>
    <name evidence="3" type="ORF">NLF92_12210</name>
</gene>
<dbReference type="InterPro" id="IPR051017">
    <property type="entry name" value="Aldolase-II_Adducin_sf"/>
</dbReference>
<sequence>MSSDYNIPVYAPRDSVTEAEWQARLDLAACYKLLVLHGWDDLIYTHVSLKIPGTEHFLINAFGLTFKEVTASNLVKIDIDGNILDPDCPFSINPAGFTIHSAVHAARHDAKCVIHIHQSDAIAVASQTDGLLPLSQYAAFALASISYHGYEGLAVDAGECQRLQDDLGDSNFMLLPNHGALTVGQTVGDAFMHMYDLIKACEIQLKMQQSQAELIYLEPHIVENIKAQANVVHTGLTGGQKAWPAMLRRVKNEFPDFDS</sequence>
<comment type="similarity">
    <text evidence="1">Belongs to the aldolase class II family.</text>
</comment>
<dbReference type="RefSeq" id="WP_254102365.1">
    <property type="nucleotide sequence ID" value="NZ_JANATA010000031.1"/>
</dbReference>
<dbReference type="InterPro" id="IPR001303">
    <property type="entry name" value="Aldolase_II/adducin_N"/>
</dbReference>
<dbReference type="Gene3D" id="3.40.225.10">
    <property type="entry name" value="Class II aldolase/adducin N-terminal domain"/>
    <property type="match status" value="1"/>
</dbReference>
<feature type="domain" description="Class II aldolase/adducin N-terminal" evidence="2">
    <location>
        <begin position="25"/>
        <end position="205"/>
    </location>
</feature>
<name>A0AA42BQN9_9ALTE</name>
<dbReference type="NCBIfam" id="NF005451">
    <property type="entry name" value="PRK07044.1"/>
    <property type="match status" value="1"/>
</dbReference>
<evidence type="ECO:0000313" key="4">
    <source>
        <dbReference type="Proteomes" id="UP001165413"/>
    </source>
</evidence>
<dbReference type="SUPFAM" id="SSF53639">
    <property type="entry name" value="AraD/HMP-PK domain-like"/>
    <property type="match status" value="1"/>
</dbReference>
<dbReference type="GO" id="GO:0005996">
    <property type="term" value="P:monosaccharide metabolic process"/>
    <property type="evidence" value="ECO:0007669"/>
    <property type="project" value="UniProtKB-ARBA"/>
</dbReference>
<dbReference type="GO" id="GO:0051015">
    <property type="term" value="F:actin filament binding"/>
    <property type="evidence" value="ECO:0007669"/>
    <property type="project" value="TreeGrafter"/>
</dbReference>
<dbReference type="Pfam" id="PF00596">
    <property type="entry name" value="Aldolase_II"/>
    <property type="match status" value="1"/>
</dbReference>
<evidence type="ECO:0000256" key="1">
    <source>
        <dbReference type="ARBA" id="ARBA00037961"/>
    </source>
</evidence>
<reference evidence="3" key="1">
    <citation type="submission" date="2022-07" db="EMBL/GenBank/DDBJ databases">
        <title>Characterization of the Novel Bacterium Alteromonas immobilis LMIT006 and Alteromonas gregis LMIT007.</title>
        <authorList>
            <person name="Lin X."/>
        </authorList>
    </citation>
    <scope>NUCLEOTIDE SEQUENCE</scope>
    <source>
        <strain evidence="3">LMIT007</strain>
    </source>
</reference>
<dbReference type="PANTHER" id="PTHR10672">
    <property type="entry name" value="ADDUCIN"/>
    <property type="match status" value="1"/>
</dbReference>
<accession>A0AA42BQN9</accession>
<dbReference type="InterPro" id="IPR036409">
    <property type="entry name" value="Aldolase_II/adducin_N_sf"/>
</dbReference>
<proteinExistence type="inferred from homology"/>
<dbReference type="GO" id="GO:0005856">
    <property type="term" value="C:cytoskeleton"/>
    <property type="evidence" value="ECO:0007669"/>
    <property type="project" value="TreeGrafter"/>
</dbReference>
<evidence type="ECO:0000259" key="2">
    <source>
        <dbReference type="SMART" id="SM01007"/>
    </source>
</evidence>
<comment type="caution">
    <text evidence="3">The sequence shown here is derived from an EMBL/GenBank/DDBJ whole genome shotgun (WGS) entry which is preliminary data.</text>
</comment>
<evidence type="ECO:0000313" key="3">
    <source>
        <dbReference type="EMBL" id="MCP3429701.1"/>
    </source>
</evidence>
<dbReference type="AlphaFoldDB" id="A0AA42BQN9"/>
<dbReference type="Proteomes" id="UP001165413">
    <property type="component" value="Unassembled WGS sequence"/>
</dbReference>
<keyword evidence="4" id="KW-1185">Reference proteome</keyword>
<dbReference type="PANTHER" id="PTHR10672:SF3">
    <property type="entry name" value="PROTEIN HU-LI TAI SHAO"/>
    <property type="match status" value="1"/>
</dbReference>